<reference evidence="6" key="1">
    <citation type="journal article" date="2016" name="Nature">
        <title>Genome evolution in the allotetraploid frog Xenopus laevis.</title>
        <authorList>
            <person name="Session A.M."/>
            <person name="Uno Y."/>
            <person name="Kwon T."/>
            <person name="Chapman J.A."/>
            <person name="Toyoda A."/>
            <person name="Takahashi S."/>
            <person name="Fukui A."/>
            <person name="Hikosaka A."/>
            <person name="Suzuki A."/>
            <person name="Kondo M."/>
            <person name="van Heeringen S.J."/>
            <person name="Quigley I."/>
            <person name="Heinz S."/>
            <person name="Ogino H."/>
            <person name="Ochi H."/>
            <person name="Hellsten U."/>
            <person name="Lyons J.B."/>
            <person name="Simakov O."/>
            <person name="Putnam N."/>
            <person name="Stites J."/>
            <person name="Kuroki Y."/>
            <person name="Tanaka T."/>
            <person name="Michiue T."/>
            <person name="Watanabe M."/>
            <person name="Bogdanovic O."/>
            <person name="Lister R."/>
            <person name="Georgiou G."/>
            <person name="Paranjpe S.S."/>
            <person name="van Kruijsbergen I."/>
            <person name="Shu S."/>
            <person name="Carlson J."/>
            <person name="Kinoshita T."/>
            <person name="Ohta Y."/>
            <person name="Mawaribuchi S."/>
            <person name="Jenkins J."/>
            <person name="Grimwood J."/>
            <person name="Schmutz J."/>
            <person name="Mitros T."/>
            <person name="Mozaffari S.V."/>
            <person name="Suzuki Y."/>
            <person name="Haramoto Y."/>
            <person name="Yamamoto T.S."/>
            <person name="Takagi C."/>
            <person name="Heald R."/>
            <person name="Miller K."/>
            <person name="Haudenschild C."/>
            <person name="Kitzman J."/>
            <person name="Nakayama T."/>
            <person name="Izutsu Y."/>
            <person name="Robert J."/>
            <person name="Fortriede J."/>
            <person name="Burns K."/>
            <person name="Lotay V."/>
            <person name="Karimi K."/>
            <person name="Yasuoka Y."/>
            <person name="Dichmann D.S."/>
            <person name="Flajnik M.F."/>
            <person name="Houston D.W."/>
            <person name="Shendure J."/>
            <person name="DuPasquier L."/>
            <person name="Vize P.D."/>
            <person name="Zorn A.M."/>
            <person name="Ito M."/>
            <person name="Marcotte E.M."/>
            <person name="Wallingford J.B."/>
            <person name="Ito Y."/>
            <person name="Asashima M."/>
            <person name="Ueno N."/>
            <person name="Matsuda Y."/>
            <person name="Veenstra G.J."/>
            <person name="Fujiyama A."/>
            <person name="Harland R.M."/>
            <person name="Taira M."/>
            <person name="Rokhsar D.S."/>
        </authorList>
    </citation>
    <scope>NUCLEOTIDE SEQUENCE [LARGE SCALE GENOMIC DNA]</scope>
    <source>
        <strain evidence="6">J</strain>
    </source>
</reference>
<protein>
    <recommendedName>
        <fullName evidence="7">O(6)-methylguanine-induced apoptosis 2</fullName>
    </recommendedName>
</protein>
<evidence type="ECO:0000313" key="5">
    <source>
        <dbReference type="EMBL" id="OCT94360.1"/>
    </source>
</evidence>
<dbReference type="GO" id="GO:0005737">
    <property type="term" value="C:cytoplasm"/>
    <property type="evidence" value="ECO:0007669"/>
    <property type="project" value="UniProtKB-SubCell"/>
</dbReference>
<accession>A0A974DMY9</accession>
<organism evidence="5 6">
    <name type="scientific">Xenopus laevis</name>
    <name type="common">African clawed frog</name>
    <dbReference type="NCBI Taxonomy" id="8355"/>
    <lineage>
        <taxon>Eukaryota</taxon>
        <taxon>Metazoa</taxon>
        <taxon>Chordata</taxon>
        <taxon>Craniata</taxon>
        <taxon>Vertebrata</taxon>
        <taxon>Euteleostomi</taxon>
        <taxon>Amphibia</taxon>
        <taxon>Batrachia</taxon>
        <taxon>Anura</taxon>
        <taxon>Pipoidea</taxon>
        <taxon>Pipidae</taxon>
        <taxon>Xenopodinae</taxon>
        <taxon>Xenopus</taxon>
        <taxon>Xenopus</taxon>
    </lineage>
</organism>
<dbReference type="KEGG" id="xla:734755"/>
<dbReference type="GO" id="GO:0042585">
    <property type="term" value="C:germinal vesicle"/>
    <property type="evidence" value="ECO:0007669"/>
    <property type="project" value="TreeGrafter"/>
</dbReference>
<gene>
    <name evidence="5" type="ORF">XELAEV_18012031mg</name>
</gene>
<evidence type="ECO:0000256" key="1">
    <source>
        <dbReference type="ARBA" id="ARBA00004123"/>
    </source>
</evidence>
<dbReference type="GO" id="GO:0003682">
    <property type="term" value="F:chromatin binding"/>
    <property type="evidence" value="ECO:0007669"/>
    <property type="project" value="TreeGrafter"/>
</dbReference>
<evidence type="ECO:0008006" key="7">
    <source>
        <dbReference type="Google" id="ProtNLM"/>
    </source>
</evidence>
<dbReference type="PANTHER" id="PTHR35678:SF1">
    <property type="entry name" value="PROTEIN STPG4"/>
    <property type="match status" value="1"/>
</dbReference>
<dbReference type="AlphaFoldDB" id="A0A974DMY9"/>
<dbReference type="GO" id="GO:0044727">
    <property type="term" value="P:epigenetic programing of male pronucleus"/>
    <property type="evidence" value="ECO:0007669"/>
    <property type="project" value="TreeGrafter"/>
</dbReference>
<dbReference type="EMBL" id="CM004468">
    <property type="protein sequence ID" value="OCT94360.1"/>
    <property type="molecule type" value="Genomic_DNA"/>
</dbReference>
<dbReference type="Proteomes" id="UP000694892">
    <property type="component" value="Chromosome 2L"/>
</dbReference>
<proteinExistence type="predicted"/>
<dbReference type="GO" id="GO:0001939">
    <property type="term" value="C:female pronucleus"/>
    <property type="evidence" value="ECO:0007669"/>
    <property type="project" value="TreeGrafter"/>
</dbReference>
<name>A0A974DMY9_XENLA</name>
<evidence type="ECO:0000256" key="4">
    <source>
        <dbReference type="ARBA" id="ARBA00023242"/>
    </source>
</evidence>
<dbReference type="Pfam" id="PF07004">
    <property type="entry name" value="SHIPPO-rpt"/>
    <property type="match status" value="5"/>
</dbReference>
<evidence type="ECO:0000256" key="3">
    <source>
        <dbReference type="ARBA" id="ARBA00022490"/>
    </source>
</evidence>
<dbReference type="InterPro" id="IPR010736">
    <property type="entry name" value="SHIPPO-rpt"/>
</dbReference>
<dbReference type="GO" id="GO:0001940">
    <property type="term" value="C:male pronucleus"/>
    <property type="evidence" value="ECO:0007669"/>
    <property type="project" value="TreeGrafter"/>
</dbReference>
<sequence>MDFHIRNSNLQEIEVRRKPHSRSPKIQQTEAEATAMNFRIPATASSIPTKYQTVFIPTSEKNGFNSRSLRFSYSLTQNENPGPGAYNVARTSADINSVSLSKKGTGGFPSKAPRTLQCKIARTPAPNAYNVYEEFFSKKDFSKGNSSMFQQPIAMEVEDTNHLTPAPNQYSASLTYCHPNNNVSAHAAFVSKTKRELLKPNPVKGPSPCHYKINDSLVKESTKVPVSCFKSKTSRNSLNVISDNPGPASYDPYKSSESEKKIIFLRKHYLCFSAPAMPIPKAPPVPGPGHYDIVDYEGLPKQYMSGAAFVSNTSRWAGDVSGKSLPGPGAYHPEIPGRYSFLYNSNRKWVPA</sequence>
<comment type="subcellular location">
    <subcellularLocation>
        <location evidence="2">Cytoplasm</location>
    </subcellularLocation>
    <subcellularLocation>
        <location evidence="1">Nucleus</location>
    </subcellularLocation>
</comment>
<dbReference type="GO" id="GO:0042393">
    <property type="term" value="F:histone binding"/>
    <property type="evidence" value="ECO:0007669"/>
    <property type="project" value="TreeGrafter"/>
</dbReference>
<evidence type="ECO:0000256" key="2">
    <source>
        <dbReference type="ARBA" id="ARBA00004496"/>
    </source>
</evidence>
<dbReference type="PANTHER" id="PTHR35678">
    <property type="entry name" value="PROTEIN STPG4"/>
    <property type="match status" value="1"/>
</dbReference>
<dbReference type="OrthoDB" id="186871at2759"/>
<keyword evidence="3" id="KW-0963">Cytoplasm</keyword>
<evidence type="ECO:0000313" key="6">
    <source>
        <dbReference type="Proteomes" id="UP000694892"/>
    </source>
</evidence>
<keyword evidence="4" id="KW-0539">Nucleus</keyword>
<dbReference type="OMA" id="GQYENPI"/>